<dbReference type="AlphaFoldDB" id="Q75CR0"/>
<evidence type="ECO:0000256" key="2">
    <source>
        <dbReference type="ARBA" id="ARBA00008970"/>
    </source>
</evidence>
<dbReference type="STRING" id="284811.Q75CR0"/>
<dbReference type="FunCoup" id="Q75CR0">
    <property type="interactions" value="236"/>
</dbReference>
<dbReference type="GeneID" id="4619383"/>
<feature type="compositionally biased region" description="Basic residues" evidence="7">
    <location>
        <begin position="100"/>
        <end position="109"/>
    </location>
</feature>
<dbReference type="KEGG" id="ago:AGOS_ACL141C"/>
<protein>
    <recommendedName>
        <fullName evidence="6">Small ribosomal subunit protein mS33</fullName>
    </recommendedName>
</protein>
<reference evidence="9" key="2">
    <citation type="journal article" date="2013" name="G3 (Bethesda)">
        <title>Genomes of Ashbya fungi isolated from insects reveal four mating-type loci, numerous translocations, lack of transposons, and distinct gene duplications.</title>
        <authorList>
            <person name="Dietrich F.S."/>
            <person name="Voegeli S."/>
            <person name="Kuo S."/>
            <person name="Philippsen P."/>
        </authorList>
    </citation>
    <scope>GENOME REANNOTATION</scope>
    <source>
        <strain evidence="9">ATCC 10895 / CBS 109.51 / FGSC 9923 / NRRL Y-1056</strain>
    </source>
</reference>
<dbReference type="eggNOG" id="KOG4844">
    <property type="taxonomic scope" value="Eukaryota"/>
</dbReference>
<dbReference type="PANTHER" id="PTHR13362">
    <property type="entry name" value="MITOCHONDRIAL RIBOSOMAL PROTEIN S33"/>
    <property type="match status" value="1"/>
</dbReference>
<organism evidence="8 9">
    <name type="scientific">Eremothecium gossypii (strain ATCC 10895 / CBS 109.51 / FGSC 9923 / NRRL Y-1056)</name>
    <name type="common">Yeast</name>
    <name type="synonym">Ashbya gossypii</name>
    <dbReference type="NCBI Taxonomy" id="284811"/>
    <lineage>
        <taxon>Eukaryota</taxon>
        <taxon>Fungi</taxon>
        <taxon>Dikarya</taxon>
        <taxon>Ascomycota</taxon>
        <taxon>Saccharomycotina</taxon>
        <taxon>Saccharomycetes</taxon>
        <taxon>Saccharomycetales</taxon>
        <taxon>Saccharomycetaceae</taxon>
        <taxon>Eremothecium</taxon>
    </lineage>
</organism>
<keyword evidence="5" id="KW-0687">Ribonucleoprotein</keyword>
<keyword evidence="4" id="KW-0496">Mitochondrion</keyword>
<comment type="subcellular location">
    <subcellularLocation>
        <location evidence="1">Mitochondrion</location>
    </subcellularLocation>
</comment>
<reference evidence="8 9" key="1">
    <citation type="journal article" date="2004" name="Science">
        <title>The Ashbya gossypii genome as a tool for mapping the ancient Saccharomyces cerevisiae genome.</title>
        <authorList>
            <person name="Dietrich F.S."/>
            <person name="Voegeli S."/>
            <person name="Brachat S."/>
            <person name="Lerch A."/>
            <person name="Gates K."/>
            <person name="Steiner S."/>
            <person name="Mohr C."/>
            <person name="Pohlmann R."/>
            <person name="Luedi P."/>
            <person name="Choi S."/>
            <person name="Wing R.A."/>
            <person name="Flavier A."/>
            <person name="Gaffney T.D."/>
            <person name="Philippsen P."/>
        </authorList>
    </citation>
    <scope>NUCLEOTIDE SEQUENCE [LARGE SCALE GENOMIC DNA]</scope>
    <source>
        <strain evidence="9">ATCC 10895 / CBS 109.51 / FGSC 9923 / NRRL Y-1056</strain>
    </source>
</reference>
<dbReference type="Proteomes" id="UP000000591">
    <property type="component" value="Chromosome III"/>
</dbReference>
<dbReference type="GO" id="GO:0005739">
    <property type="term" value="C:mitochondrion"/>
    <property type="evidence" value="ECO:0000318"/>
    <property type="project" value="GO_Central"/>
</dbReference>
<proteinExistence type="inferred from homology"/>
<keyword evidence="9" id="KW-1185">Reference proteome</keyword>
<dbReference type="GO" id="GO:0003735">
    <property type="term" value="F:structural constituent of ribosome"/>
    <property type="evidence" value="ECO:0007669"/>
    <property type="project" value="EnsemblFungi"/>
</dbReference>
<evidence type="ECO:0000313" key="9">
    <source>
        <dbReference type="Proteomes" id="UP000000591"/>
    </source>
</evidence>
<dbReference type="OrthoDB" id="2257454at2759"/>
<evidence type="ECO:0000256" key="5">
    <source>
        <dbReference type="ARBA" id="ARBA00023274"/>
    </source>
</evidence>
<accession>Q75CR0</accession>
<dbReference type="GO" id="GO:0005763">
    <property type="term" value="C:mitochondrial small ribosomal subunit"/>
    <property type="evidence" value="ECO:0007669"/>
    <property type="project" value="EnsemblFungi"/>
</dbReference>
<feature type="region of interest" description="Disordered" evidence="7">
    <location>
        <begin position="94"/>
        <end position="123"/>
    </location>
</feature>
<dbReference type="RefSeq" id="NP_983263.1">
    <property type="nucleotide sequence ID" value="NM_208616.1"/>
</dbReference>
<dbReference type="HOGENOM" id="CLU_150777_0_0_1"/>
<comment type="similarity">
    <text evidence="2">Belongs to the mitochondrion-specific ribosomal protein mS33 family.</text>
</comment>
<dbReference type="InterPro" id="IPR013219">
    <property type="entry name" value="Ribosomal_mS33"/>
</dbReference>
<sequence length="123" mass="14417">MAQHHLETRQGYWVQDVMSIPKERLQQVAQISARIFDQCYNPSGARIGTKILTKRLRGPAMVQYYGNPDLLRFRQLKSLYPGFKFTDPEEQYRLQMVDSRKRRGKGAPTKKKEASTDTKKKRK</sequence>
<gene>
    <name evidence="8" type="ORF">AGOS_ACL141C</name>
</gene>
<dbReference type="Pfam" id="PF08293">
    <property type="entry name" value="MRP-S33"/>
    <property type="match status" value="1"/>
</dbReference>
<feature type="compositionally biased region" description="Basic and acidic residues" evidence="7">
    <location>
        <begin position="110"/>
        <end position="123"/>
    </location>
</feature>
<dbReference type="EMBL" id="AE016816">
    <property type="protein sequence ID" value="AAS51087.1"/>
    <property type="molecule type" value="Genomic_DNA"/>
</dbReference>
<evidence type="ECO:0000313" key="8">
    <source>
        <dbReference type="EMBL" id="AAS51087.1"/>
    </source>
</evidence>
<keyword evidence="3" id="KW-0689">Ribosomal protein</keyword>
<evidence type="ECO:0000256" key="7">
    <source>
        <dbReference type="SAM" id="MobiDB-lite"/>
    </source>
</evidence>
<evidence type="ECO:0000256" key="6">
    <source>
        <dbReference type="ARBA" id="ARBA00035132"/>
    </source>
</evidence>
<dbReference type="PANTHER" id="PTHR13362:SF2">
    <property type="entry name" value="SMALL RIBOSOMAL SUBUNIT PROTEIN MS33"/>
    <property type="match status" value="1"/>
</dbReference>
<dbReference type="OMA" id="MKAQCQV"/>
<evidence type="ECO:0000256" key="4">
    <source>
        <dbReference type="ARBA" id="ARBA00023128"/>
    </source>
</evidence>
<name>Q75CR0_EREGS</name>
<dbReference type="InParanoid" id="Q75CR0"/>
<evidence type="ECO:0000256" key="3">
    <source>
        <dbReference type="ARBA" id="ARBA00022980"/>
    </source>
</evidence>
<evidence type="ECO:0000256" key="1">
    <source>
        <dbReference type="ARBA" id="ARBA00004173"/>
    </source>
</evidence>